<dbReference type="PANTHER" id="PTHR13399:SF2">
    <property type="entry name" value="TRANSLOCON-ASSOCIATED PROTEIN SUBUNIT GAMMA"/>
    <property type="match status" value="1"/>
</dbReference>
<dbReference type="Gene3D" id="1.10.472.80">
    <property type="entry name" value="Ypt/Rab-GAP domain of gyp1p, domain 3"/>
    <property type="match status" value="1"/>
</dbReference>
<dbReference type="GO" id="GO:0005783">
    <property type="term" value="C:endoplasmic reticulum"/>
    <property type="evidence" value="ECO:0007669"/>
    <property type="project" value="TreeGrafter"/>
</dbReference>
<evidence type="ECO:0000313" key="2">
    <source>
        <dbReference type="EMBL" id="KAF6030147.1"/>
    </source>
</evidence>
<evidence type="ECO:0000313" key="3">
    <source>
        <dbReference type="Proteomes" id="UP000593567"/>
    </source>
</evidence>
<dbReference type="Pfam" id="PF23436">
    <property type="entry name" value="RabGap-TBC_2"/>
    <property type="match status" value="1"/>
</dbReference>
<dbReference type="SUPFAM" id="SSF47923">
    <property type="entry name" value="Ypt/Rab-GAP domain of gyp1p"/>
    <property type="match status" value="1"/>
</dbReference>
<dbReference type="AlphaFoldDB" id="A0A7J7JW18"/>
<accession>A0A7J7JW18</accession>
<feature type="domain" description="Rab-GAP TBC" evidence="1">
    <location>
        <begin position="1"/>
        <end position="22"/>
    </location>
</feature>
<dbReference type="Proteomes" id="UP000593567">
    <property type="component" value="Unassembled WGS sequence"/>
</dbReference>
<dbReference type="EMBL" id="VXIV02001747">
    <property type="protein sequence ID" value="KAF6030147.1"/>
    <property type="molecule type" value="Genomic_DNA"/>
</dbReference>
<keyword evidence="3" id="KW-1185">Reference proteome</keyword>
<dbReference type="InterPro" id="IPR035969">
    <property type="entry name" value="Rab-GAP_TBC_sf"/>
</dbReference>
<proteinExistence type="predicted"/>
<name>A0A7J7JW18_BUGNE</name>
<dbReference type="InterPro" id="IPR000195">
    <property type="entry name" value="Rab-GAP-TBC_dom"/>
</dbReference>
<sequence length="84" mass="9420">MFATCLPMATVLKIWDCVMLDGSEILIRTALALWTKLAKKIIRVKSADEFYMTMGSLTQQLMKGRLSHGRVDTEHIQHGSHSSA</sequence>
<comment type="caution">
    <text evidence="2">The sequence shown here is derived from an EMBL/GenBank/DDBJ whole genome shotgun (WGS) entry which is preliminary data.</text>
</comment>
<evidence type="ECO:0000259" key="1">
    <source>
        <dbReference type="PROSITE" id="PS50086"/>
    </source>
</evidence>
<organism evidence="2 3">
    <name type="scientific">Bugula neritina</name>
    <name type="common">Brown bryozoan</name>
    <name type="synonym">Sertularia neritina</name>
    <dbReference type="NCBI Taxonomy" id="10212"/>
    <lineage>
        <taxon>Eukaryota</taxon>
        <taxon>Metazoa</taxon>
        <taxon>Spiralia</taxon>
        <taxon>Lophotrochozoa</taxon>
        <taxon>Bryozoa</taxon>
        <taxon>Gymnolaemata</taxon>
        <taxon>Cheilostomatida</taxon>
        <taxon>Flustrina</taxon>
        <taxon>Buguloidea</taxon>
        <taxon>Bugulidae</taxon>
        <taxon>Bugula</taxon>
    </lineage>
</organism>
<protein>
    <submittedName>
        <fullName evidence="2">TBC1D30</fullName>
    </submittedName>
</protein>
<dbReference type="PROSITE" id="PS50086">
    <property type="entry name" value="TBC_RABGAP"/>
    <property type="match status" value="1"/>
</dbReference>
<gene>
    <name evidence="2" type="ORF">EB796_011548</name>
</gene>
<dbReference type="PANTHER" id="PTHR13399">
    <property type="entry name" value="TRANSLOCON-ASSOCIATED PROTEIN TRAP , GAMMA SUBUNIT"/>
    <property type="match status" value="1"/>
</dbReference>
<dbReference type="OrthoDB" id="289721at2759"/>
<reference evidence="2" key="1">
    <citation type="submission" date="2020-06" db="EMBL/GenBank/DDBJ databases">
        <title>Draft genome of Bugula neritina, a colonial animal packing powerful symbionts and potential medicines.</title>
        <authorList>
            <person name="Rayko M."/>
        </authorList>
    </citation>
    <scope>NUCLEOTIDE SEQUENCE [LARGE SCALE GENOMIC DNA]</scope>
    <source>
        <strain evidence="2">Kwan_BN1</strain>
    </source>
</reference>